<feature type="chain" id="PRO_5039264565" evidence="1">
    <location>
        <begin position="19"/>
        <end position="370"/>
    </location>
</feature>
<proteinExistence type="predicted"/>
<dbReference type="InterPro" id="IPR001478">
    <property type="entry name" value="PDZ"/>
</dbReference>
<sequence length="370" mass="41383">MKNLLLTFILLISFQSLSFSQTNNTQSKSERTERKIIIKKIVTEGDEKVDEIAIQKMVDSILLTQGIEDKGNKKIKVIINKKDGSQQVDVKVDDLEKEIEIKELGGQPMRYHMIEEEQLNHEPENKAVLGLMLNEVGGNNGASISEIIEGSGAAQSNLEVGDIVLKIDGKKMKNYSDVIEYLSDKEVGDVVKIKYLHNGEIESTKVKLGKRTTNSGCSKSKSCCQSKSKCYTINSNMNKDSDNSNETIVKEIQLDQLRDLENLEVIQSPDPNDSNDNDILDRDNQSSLAIEYLSSTPNPNQGQMKVNFQGKKGPTTIRLVDMNGKELFEEKIENFDGTYNKDITVTDAKGTLILYITQGKKIISEKIIVK</sequence>
<comment type="caution">
    <text evidence="3">The sequence shown here is derived from an EMBL/GenBank/DDBJ whole genome shotgun (WGS) entry which is preliminary data.</text>
</comment>
<evidence type="ECO:0000259" key="2">
    <source>
        <dbReference type="PROSITE" id="PS50106"/>
    </source>
</evidence>
<gene>
    <name evidence="3" type="ORF">IPO85_13415</name>
</gene>
<organism evidence="3 4">
    <name type="scientific">Candidatus Defluviibacterium haderslevense</name>
    <dbReference type="NCBI Taxonomy" id="2981993"/>
    <lineage>
        <taxon>Bacteria</taxon>
        <taxon>Pseudomonadati</taxon>
        <taxon>Bacteroidota</taxon>
        <taxon>Saprospiria</taxon>
        <taxon>Saprospirales</taxon>
        <taxon>Saprospiraceae</taxon>
        <taxon>Candidatus Defluviibacterium</taxon>
    </lineage>
</organism>
<keyword evidence="1" id="KW-0732">Signal</keyword>
<dbReference type="InterPro" id="IPR036034">
    <property type="entry name" value="PDZ_sf"/>
</dbReference>
<dbReference type="AlphaFoldDB" id="A0A9D7XI73"/>
<dbReference type="Pfam" id="PF13180">
    <property type="entry name" value="PDZ_2"/>
    <property type="match status" value="1"/>
</dbReference>
<name>A0A9D7XI73_9BACT</name>
<dbReference type="NCBIfam" id="TIGR04183">
    <property type="entry name" value="Por_Secre_tail"/>
    <property type="match status" value="1"/>
</dbReference>
<reference evidence="3 4" key="1">
    <citation type="submission" date="2020-10" db="EMBL/GenBank/DDBJ databases">
        <title>Connecting structure to function with the recovery of over 1000 high-quality activated sludge metagenome-assembled genomes encoding full-length rRNA genes using long-read sequencing.</title>
        <authorList>
            <person name="Singleton C.M."/>
            <person name="Petriglieri F."/>
            <person name="Kristensen J.M."/>
            <person name="Kirkegaard R.H."/>
            <person name="Michaelsen T.Y."/>
            <person name="Andersen M.H."/>
            <person name="Karst S.M."/>
            <person name="Dueholm M.S."/>
            <person name="Nielsen P.H."/>
            <person name="Albertsen M."/>
        </authorList>
    </citation>
    <scope>NUCLEOTIDE SEQUENCE [LARGE SCALE GENOMIC DNA]</scope>
    <source>
        <strain evidence="3">Ribe_18-Q3-R11-54_BAT3C.373</strain>
    </source>
</reference>
<dbReference type="Proteomes" id="UP000808349">
    <property type="component" value="Unassembled WGS sequence"/>
</dbReference>
<feature type="domain" description="PDZ" evidence="2">
    <location>
        <begin position="116"/>
        <end position="192"/>
    </location>
</feature>
<accession>A0A9D7XI73</accession>
<dbReference type="InterPro" id="IPR026444">
    <property type="entry name" value="Secre_tail"/>
</dbReference>
<evidence type="ECO:0000256" key="1">
    <source>
        <dbReference type="SAM" id="SignalP"/>
    </source>
</evidence>
<feature type="signal peptide" evidence="1">
    <location>
        <begin position="1"/>
        <end position="18"/>
    </location>
</feature>
<dbReference type="EMBL" id="JADKFW010000010">
    <property type="protein sequence ID" value="MBK9718482.1"/>
    <property type="molecule type" value="Genomic_DNA"/>
</dbReference>
<dbReference type="Gene3D" id="2.30.42.10">
    <property type="match status" value="1"/>
</dbReference>
<evidence type="ECO:0000313" key="3">
    <source>
        <dbReference type="EMBL" id="MBK9718482.1"/>
    </source>
</evidence>
<evidence type="ECO:0000313" key="4">
    <source>
        <dbReference type="Proteomes" id="UP000808349"/>
    </source>
</evidence>
<protein>
    <submittedName>
        <fullName evidence="3">PDZ domain-containing protein</fullName>
    </submittedName>
</protein>
<dbReference type="PROSITE" id="PS50106">
    <property type="entry name" value="PDZ"/>
    <property type="match status" value="1"/>
</dbReference>
<dbReference type="SMART" id="SM00228">
    <property type="entry name" value="PDZ"/>
    <property type="match status" value="1"/>
</dbReference>
<dbReference type="SUPFAM" id="SSF50156">
    <property type="entry name" value="PDZ domain-like"/>
    <property type="match status" value="1"/>
</dbReference>